<reference evidence="3" key="1">
    <citation type="submission" date="2023-06" db="EMBL/GenBank/DDBJ databases">
        <title>Genome-scale phylogeny and comparative genomics of the fungal order Sordariales.</title>
        <authorList>
            <consortium name="Lawrence Berkeley National Laboratory"/>
            <person name="Hensen N."/>
            <person name="Bonometti L."/>
            <person name="Westerberg I."/>
            <person name="Brannstrom I.O."/>
            <person name="Guillou S."/>
            <person name="Cros-Aarteil S."/>
            <person name="Calhoun S."/>
            <person name="Haridas S."/>
            <person name="Kuo A."/>
            <person name="Mondo S."/>
            <person name="Pangilinan J."/>
            <person name="Riley R."/>
            <person name="Labutti K."/>
            <person name="Andreopoulos B."/>
            <person name="Lipzen A."/>
            <person name="Chen C."/>
            <person name="Yanf M."/>
            <person name="Daum C."/>
            <person name="Ng V."/>
            <person name="Clum A."/>
            <person name="Steindorff A."/>
            <person name="Ohm R."/>
            <person name="Martin F."/>
            <person name="Silar P."/>
            <person name="Natvig D."/>
            <person name="Lalanne C."/>
            <person name="Gautier V."/>
            <person name="Ament-Velasquez S.L."/>
            <person name="Kruys A."/>
            <person name="Hutchinson M.I."/>
            <person name="Powell A.J."/>
            <person name="Barry K."/>
            <person name="Miller A.N."/>
            <person name="Grigoriev I.V."/>
            <person name="Debuchy R."/>
            <person name="Gladieux P."/>
            <person name="Thoren M.H."/>
            <person name="Johannesson H."/>
        </authorList>
    </citation>
    <scope>NUCLEOTIDE SEQUENCE</scope>
    <source>
        <strain evidence="3">8032-3</strain>
    </source>
</reference>
<dbReference type="AlphaFoldDB" id="A0AAJ0BV76"/>
<protein>
    <submittedName>
        <fullName evidence="3">Esterase</fullName>
    </submittedName>
</protein>
<keyword evidence="1" id="KW-0378">Hydrolase</keyword>
<evidence type="ECO:0000313" key="3">
    <source>
        <dbReference type="EMBL" id="KAK1763657.1"/>
    </source>
</evidence>
<organism evidence="3 4">
    <name type="scientific">Phialemonium atrogriseum</name>
    <dbReference type="NCBI Taxonomy" id="1093897"/>
    <lineage>
        <taxon>Eukaryota</taxon>
        <taxon>Fungi</taxon>
        <taxon>Dikarya</taxon>
        <taxon>Ascomycota</taxon>
        <taxon>Pezizomycotina</taxon>
        <taxon>Sordariomycetes</taxon>
        <taxon>Sordariomycetidae</taxon>
        <taxon>Cephalothecales</taxon>
        <taxon>Cephalothecaceae</taxon>
        <taxon>Phialemonium</taxon>
    </lineage>
</organism>
<dbReference type="PANTHER" id="PTHR48081">
    <property type="entry name" value="AB HYDROLASE SUPERFAMILY PROTEIN C4A8.06C"/>
    <property type="match status" value="1"/>
</dbReference>
<dbReference type="InterPro" id="IPR013094">
    <property type="entry name" value="AB_hydrolase_3"/>
</dbReference>
<dbReference type="GO" id="GO:0016787">
    <property type="term" value="F:hydrolase activity"/>
    <property type="evidence" value="ECO:0007669"/>
    <property type="project" value="UniProtKB-KW"/>
</dbReference>
<dbReference type="Gene3D" id="3.40.50.1820">
    <property type="entry name" value="alpha/beta hydrolase"/>
    <property type="match status" value="1"/>
</dbReference>
<evidence type="ECO:0000259" key="2">
    <source>
        <dbReference type="Pfam" id="PF07859"/>
    </source>
</evidence>
<dbReference type="RefSeq" id="XP_060279870.1">
    <property type="nucleotide sequence ID" value="XM_060428912.1"/>
</dbReference>
<name>A0AAJ0BV76_9PEZI</name>
<feature type="domain" description="Alpha/beta hydrolase fold-3" evidence="2">
    <location>
        <begin position="125"/>
        <end position="354"/>
    </location>
</feature>
<dbReference type="GeneID" id="85312099"/>
<dbReference type="Pfam" id="PF07859">
    <property type="entry name" value="Abhydrolase_3"/>
    <property type="match status" value="1"/>
</dbReference>
<evidence type="ECO:0000256" key="1">
    <source>
        <dbReference type="ARBA" id="ARBA00022801"/>
    </source>
</evidence>
<dbReference type="InterPro" id="IPR050300">
    <property type="entry name" value="GDXG_lipolytic_enzyme"/>
</dbReference>
<dbReference type="PANTHER" id="PTHR48081:SF31">
    <property type="entry name" value="STERYL ACETYL HYDROLASE MUG81-RELATED"/>
    <property type="match status" value="1"/>
</dbReference>
<gene>
    <name evidence="3" type="ORF">QBC33DRAFT_548891</name>
</gene>
<accession>A0AAJ0BV76</accession>
<proteinExistence type="predicted"/>
<sequence length="385" mass="42230">MAPRLSLLEYLDLVYRLTCYAPFKISVNLARTLVVGWYRGVPLKFFCICAVIRVFLGGFYPRQIQLLSPSTRATYQSWIRRKASKLPPTATQESANRLKPEIVPLPDGKSSLLWVGNRAQARKVVLFFHGGGYISPLVPGHLEWCWRAYVEAGIACDVETAVAVLEYTLCPAAKFPDQLQQAVAGLERLLADGVRPGDIIIGGDSAGGNLTAQLLCHLNRPLPGIGAVQLAEPLAGSFLVSPWVSKKTTDRSFRENHALDMLSAGLVTQCGRTLLGPDFGSTSGEDIRHAAFPLDGDGTSFDGMDSVVKEIYVTAGEFELFRDQSVAVASELRSRNPRLVVRLDVFPKQAHDFILLEGRDGIMGTAMSSMKEWMVELLTKSKAMD</sequence>
<dbReference type="SUPFAM" id="SSF53474">
    <property type="entry name" value="alpha/beta-Hydrolases"/>
    <property type="match status" value="1"/>
</dbReference>
<comment type="caution">
    <text evidence="3">The sequence shown here is derived from an EMBL/GenBank/DDBJ whole genome shotgun (WGS) entry which is preliminary data.</text>
</comment>
<dbReference type="Proteomes" id="UP001244011">
    <property type="component" value="Unassembled WGS sequence"/>
</dbReference>
<dbReference type="EMBL" id="MU839025">
    <property type="protein sequence ID" value="KAK1763657.1"/>
    <property type="molecule type" value="Genomic_DNA"/>
</dbReference>
<evidence type="ECO:0000313" key="4">
    <source>
        <dbReference type="Proteomes" id="UP001244011"/>
    </source>
</evidence>
<keyword evidence="4" id="KW-1185">Reference proteome</keyword>
<dbReference type="InterPro" id="IPR029058">
    <property type="entry name" value="AB_hydrolase_fold"/>
</dbReference>